<keyword evidence="7" id="KW-0812">Transmembrane</keyword>
<dbReference type="SMART" id="SM00283">
    <property type="entry name" value="MA"/>
    <property type="match status" value="1"/>
</dbReference>
<dbReference type="PROSITE" id="PS50885">
    <property type="entry name" value="HAMP"/>
    <property type="match status" value="1"/>
</dbReference>
<sequence length="582" mass="65477">MTQVNGVCETMNRMRKLWEKSTISMKFSVGLWVVIILMFLSAAASTLLLYQSMKGAEEARAAGERAAQITEIGTLFKSKDARIIDYLLDPGDRSVKLYTQEQNKLNQAEKKLKPYMNTPDQKKWFSQIITDDSRLFNLFQSEFVPAVLMNQKKELSRVHQEQNTIQERSIKRINQLRDSVIDEQQRAMDLVRKQVIGAMLFLAVSIVVTLLISCAITWRVSKEMKHSFRYVIGLTERIAAGDLTEHEKAKTNKDELGLIADSMEKMKADLLELIRMMVQAARRSKTSGQALIQSTQSVSTESKEMIRIMDQLANGFDRQAANTVHIAQFTENFSERLTKEVAMLSSVLHQAQDASDLTETGRSMIENSQQHMKTIKLSVNDSSRKMEEFKQQLAQLTKFIESIGHIAGQTNLLALNAAIEAARTDQESSGFSVIADSIRKLSNQTSKSTKEMSLMLSAVYKGFDRVNDALNASQEQVENGVQQITNTGEVLSVINQDALDIRSSLTDVSSNLNEVSLIGVQMKQSLTEVAAVSQQSAASVAQVNQSMNKIERSIGRYMKEAKMIDDTSNQFEKVIQRFRLEH</sequence>
<dbReference type="Pfam" id="PF00015">
    <property type="entry name" value="MCPsignal"/>
    <property type="match status" value="1"/>
</dbReference>
<keyword evidence="11" id="KW-1185">Reference proteome</keyword>
<dbReference type="Proteomes" id="UP000285882">
    <property type="component" value="Chromosome"/>
</dbReference>
<evidence type="ECO:0000256" key="3">
    <source>
        <dbReference type="ARBA" id="ARBA00023136"/>
    </source>
</evidence>
<dbReference type="InterPro" id="IPR004089">
    <property type="entry name" value="MCPsignal_dom"/>
</dbReference>
<reference evidence="10 11" key="1">
    <citation type="submission" date="2018-01" db="EMBL/GenBank/DDBJ databases">
        <title>Complete genome sequencing of Sporolactobacillus terrae DLG3.</title>
        <authorList>
            <person name="Nam Y.-D."/>
            <person name="Kang J."/>
            <person name="Chung W.-H."/>
        </authorList>
    </citation>
    <scope>NUCLEOTIDE SEQUENCE [LARGE SCALE GENOMIC DNA]</scope>
    <source>
        <strain evidence="10 11">DLG3</strain>
    </source>
</reference>
<dbReference type="SMART" id="SM00304">
    <property type="entry name" value="HAMP"/>
    <property type="match status" value="1"/>
</dbReference>
<accession>A0ABX5Q7B7</accession>
<keyword evidence="4 6" id="KW-0807">Transducer</keyword>
<evidence type="ECO:0000313" key="10">
    <source>
        <dbReference type="EMBL" id="QAA22543.1"/>
    </source>
</evidence>
<dbReference type="SUPFAM" id="SSF58104">
    <property type="entry name" value="Methyl-accepting chemotaxis protein (MCP) signaling domain"/>
    <property type="match status" value="1"/>
</dbReference>
<organism evidence="10 11">
    <name type="scientific">Sporolactobacillus terrae</name>
    <dbReference type="NCBI Taxonomy" id="269673"/>
    <lineage>
        <taxon>Bacteria</taxon>
        <taxon>Bacillati</taxon>
        <taxon>Bacillota</taxon>
        <taxon>Bacilli</taxon>
        <taxon>Bacillales</taxon>
        <taxon>Sporolactobacillaceae</taxon>
        <taxon>Sporolactobacillus</taxon>
    </lineage>
</organism>
<evidence type="ECO:0000256" key="7">
    <source>
        <dbReference type="SAM" id="Phobius"/>
    </source>
</evidence>
<dbReference type="EMBL" id="CP025688">
    <property type="protein sequence ID" value="QAA22543.1"/>
    <property type="molecule type" value="Genomic_DNA"/>
</dbReference>
<feature type="transmembrane region" description="Helical" evidence="7">
    <location>
        <begin position="195"/>
        <end position="218"/>
    </location>
</feature>
<feature type="domain" description="Methyl-accepting transducer" evidence="8">
    <location>
        <begin position="294"/>
        <end position="551"/>
    </location>
</feature>
<proteinExistence type="inferred from homology"/>
<evidence type="ECO:0000256" key="1">
    <source>
        <dbReference type="ARBA" id="ARBA00004236"/>
    </source>
</evidence>
<evidence type="ECO:0000259" key="8">
    <source>
        <dbReference type="PROSITE" id="PS50111"/>
    </source>
</evidence>
<evidence type="ECO:0000256" key="2">
    <source>
        <dbReference type="ARBA" id="ARBA00022475"/>
    </source>
</evidence>
<keyword evidence="7" id="KW-1133">Transmembrane helix</keyword>
<keyword evidence="3 7" id="KW-0472">Membrane</keyword>
<gene>
    <name evidence="10" type="ORF">C0674_07830</name>
</gene>
<comment type="similarity">
    <text evidence="5">Belongs to the methyl-accepting chemotaxis (MCP) protein family.</text>
</comment>
<keyword evidence="2" id="KW-1003">Cell membrane</keyword>
<evidence type="ECO:0000256" key="5">
    <source>
        <dbReference type="ARBA" id="ARBA00029447"/>
    </source>
</evidence>
<feature type="transmembrane region" description="Helical" evidence="7">
    <location>
        <begin position="29"/>
        <end position="50"/>
    </location>
</feature>
<dbReference type="PANTHER" id="PTHR32089:SF112">
    <property type="entry name" value="LYSOZYME-LIKE PROTEIN-RELATED"/>
    <property type="match status" value="1"/>
</dbReference>
<dbReference type="PRINTS" id="PR00260">
    <property type="entry name" value="CHEMTRNSDUCR"/>
</dbReference>
<dbReference type="InterPro" id="IPR003660">
    <property type="entry name" value="HAMP_dom"/>
</dbReference>
<evidence type="ECO:0000256" key="6">
    <source>
        <dbReference type="PROSITE-ProRule" id="PRU00284"/>
    </source>
</evidence>
<name>A0ABX5Q7B7_9BACL</name>
<evidence type="ECO:0000256" key="4">
    <source>
        <dbReference type="ARBA" id="ARBA00023224"/>
    </source>
</evidence>
<evidence type="ECO:0000259" key="9">
    <source>
        <dbReference type="PROSITE" id="PS50885"/>
    </source>
</evidence>
<dbReference type="PROSITE" id="PS50111">
    <property type="entry name" value="CHEMOTAXIS_TRANSDUC_2"/>
    <property type="match status" value="1"/>
</dbReference>
<dbReference type="PANTHER" id="PTHR32089">
    <property type="entry name" value="METHYL-ACCEPTING CHEMOTAXIS PROTEIN MCPB"/>
    <property type="match status" value="1"/>
</dbReference>
<dbReference type="Gene3D" id="6.10.340.10">
    <property type="match status" value="1"/>
</dbReference>
<dbReference type="CDD" id="cd06225">
    <property type="entry name" value="HAMP"/>
    <property type="match status" value="1"/>
</dbReference>
<feature type="domain" description="HAMP" evidence="9">
    <location>
        <begin position="235"/>
        <end position="275"/>
    </location>
</feature>
<dbReference type="Gene3D" id="1.10.287.950">
    <property type="entry name" value="Methyl-accepting chemotaxis protein"/>
    <property type="match status" value="1"/>
</dbReference>
<protein>
    <submittedName>
        <fullName evidence="10">Methyl-accepting chemotaxis protein</fullName>
    </submittedName>
</protein>
<comment type="subcellular location">
    <subcellularLocation>
        <location evidence="1">Cell membrane</location>
    </subcellularLocation>
</comment>
<evidence type="ECO:0000313" key="11">
    <source>
        <dbReference type="Proteomes" id="UP000285882"/>
    </source>
</evidence>
<dbReference type="InterPro" id="IPR004090">
    <property type="entry name" value="Chemotax_Me-accpt_rcpt"/>
</dbReference>